<comment type="caution">
    <text evidence="2">The sequence shown here is derived from an EMBL/GenBank/DDBJ whole genome shotgun (WGS) entry which is preliminary data.</text>
</comment>
<evidence type="ECO:0000313" key="3">
    <source>
        <dbReference type="Proteomes" id="UP000221168"/>
    </source>
</evidence>
<evidence type="ECO:0000313" key="2">
    <source>
        <dbReference type="EMBL" id="PHP65563.1"/>
    </source>
</evidence>
<name>A0A2G1QJ64_9HYPH</name>
<keyword evidence="1" id="KW-1133">Transmembrane helix</keyword>
<accession>A0A2G1QJ64</accession>
<keyword evidence="1" id="KW-0472">Membrane</keyword>
<proteinExistence type="predicted"/>
<dbReference type="AlphaFoldDB" id="A0A2G1QJ64"/>
<dbReference type="Proteomes" id="UP000221168">
    <property type="component" value="Unassembled WGS sequence"/>
</dbReference>
<evidence type="ECO:0008006" key="4">
    <source>
        <dbReference type="Google" id="ProtNLM"/>
    </source>
</evidence>
<feature type="transmembrane region" description="Helical" evidence="1">
    <location>
        <begin position="55"/>
        <end position="74"/>
    </location>
</feature>
<keyword evidence="1" id="KW-0812">Transmembrane</keyword>
<protein>
    <recommendedName>
        <fullName evidence="4">GlsB/YeaQ/YmgE family stress response membrane protein</fullName>
    </recommendedName>
</protein>
<keyword evidence="3" id="KW-1185">Reference proteome</keyword>
<organism evidence="2 3">
    <name type="scientific">Zhengella mangrovi</name>
    <dbReference type="NCBI Taxonomy" id="1982044"/>
    <lineage>
        <taxon>Bacteria</taxon>
        <taxon>Pseudomonadati</taxon>
        <taxon>Pseudomonadota</taxon>
        <taxon>Alphaproteobacteria</taxon>
        <taxon>Hyphomicrobiales</taxon>
        <taxon>Notoacmeibacteraceae</taxon>
        <taxon>Zhengella</taxon>
    </lineage>
</organism>
<dbReference type="EMBL" id="PDVP01000014">
    <property type="protein sequence ID" value="PHP65563.1"/>
    <property type="molecule type" value="Genomic_DNA"/>
</dbReference>
<gene>
    <name evidence="2" type="ORF">CSC94_18385</name>
</gene>
<evidence type="ECO:0000256" key="1">
    <source>
        <dbReference type="SAM" id="Phobius"/>
    </source>
</evidence>
<feature type="transmembrane region" description="Helical" evidence="1">
    <location>
        <begin position="22"/>
        <end position="43"/>
    </location>
</feature>
<reference evidence="2 3" key="1">
    <citation type="submission" date="2017-10" db="EMBL/GenBank/DDBJ databases">
        <title>Sedimentibacterium mangrovi gen. nov., sp. nov., a novel member of family Phyllobacteriacea isolated from mangrove sediment.</title>
        <authorList>
            <person name="Liao H."/>
            <person name="Tian Y."/>
        </authorList>
    </citation>
    <scope>NUCLEOTIDE SEQUENCE [LARGE SCALE GENOMIC DNA]</scope>
    <source>
        <strain evidence="2 3">X9-2-2</strain>
    </source>
</reference>
<sequence>MLVTMLSYLFGYFLDRILNRDGFGPVGNMIFLVAGFFGSIYLSNLYGIRFWNVQVAVAAGLAGSFAMLTVFYVLKALFYRTN</sequence>